<comment type="subcellular location">
    <subcellularLocation>
        <location evidence="5 10">Cytoplasm</location>
    </subcellularLocation>
</comment>
<feature type="modified residue" description="N6-carboxylysine" evidence="5 7">
    <location>
        <position position="216"/>
    </location>
</feature>
<comment type="caution">
    <text evidence="13">The sequence shown here is derived from an EMBL/GenBank/DDBJ whole genome shotgun (WGS) entry which is preliminary data.</text>
</comment>
<comment type="pathway">
    <text evidence="1 5">Nitrogen metabolism; urea degradation; CO(2) and NH(3) from urea (urease route): step 1/1.</text>
</comment>
<dbReference type="EMBL" id="QLMG01000008">
    <property type="protein sequence ID" value="RAK19726.1"/>
    <property type="molecule type" value="Genomic_DNA"/>
</dbReference>
<keyword evidence="2 5" id="KW-0533">Nickel</keyword>
<keyword evidence="4 5" id="KW-0378">Hydrolase</keyword>
<dbReference type="EC" id="3.5.1.5" evidence="5 6"/>
<evidence type="ECO:0000256" key="7">
    <source>
        <dbReference type="PIRSR" id="PIRSR611612-50"/>
    </source>
</evidence>
<evidence type="ECO:0000256" key="4">
    <source>
        <dbReference type="ARBA" id="ARBA00022801"/>
    </source>
</evidence>
<evidence type="ECO:0000256" key="8">
    <source>
        <dbReference type="PIRSR" id="PIRSR611612-51"/>
    </source>
</evidence>
<feature type="binding site" description="via carbamate group" evidence="5 8">
    <location>
        <position position="216"/>
    </location>
    <ligand>
        <name>Ni(2+)</name>
        <dbReference type="ChEBI" id="CHEBI:49786"/>
        <label>2</label>
    </ligand>
</feature>
<dbReference type="Pfam" id="PF00449">
    <property type="entry name" value="Urease_alpha"/>
    <property type="match status" value="1"/>
</dbReference>
<sequence length="567" mass="59969">MKLTRDAYARLYGPTTGDMVRLGDTSLLAEIEYDHTHPGDELTAGAGKIMRDGEGFCPTGTAANGALDMVIMNAVIIDAELGILKGDIGIRDGRITGVGKAGNPDIMNGVTDGMVTGPNTTVVHGDNHFVTAGAIEAHAHFLSPQQCHHALAGGCTTMIGMSPGPNFDVSCSGPNVLGRLIQAADEYPLNFGFLGRGNSNPDAVAESVSGGALGVKIHEDFGASPAVLDGTLTAADKSDFSVHLHTDTINEFGFYETTMTAIAGRSIHMYHTEGAGGGHAPDILVVNGYPNVLPSSTNPTNPYTLPALEEGVPMTMLAHMMSFDLIEDVAFAEARIRPQSMAAEDLLHDMGAISIFATDTQGMGRLAENLAKCWQLASVMKDRAGRLPDETTASADNQRILRYVAKYTINPAIAAGIDDEVGSIAPGKMADLVLWPFASFGAKPTTVIKSGTIVWATMGDGNGSFSGSEPMIHRPMWGALGTARHRLGVTFVSELAIKAGTAARLGVQKPFVQIRDTRKLGKQDMIRNTALPNISVDPQTFEVEADGIPLTAEPARTVPLARKYFLR</sequence>
<evidence type="ECO:0000256" key="5">
    <source>
        <dbReference type="HAMAP-Rule" id="MF_01953"/>
    </source>
</evidence>
<evidence type="ECO:0000256" key="2">
    <source>
        <dbReference type="ARBA" id="ARBA00022596"/>
    </source>
</evidence>
<keyword evidence="5 10" id="KW-0963">Cytoplasm</keyword>
<proteinExistence type="inferred from homology"/>
<comment type="catalytic activity">
    <reaction evidence="5">
        <text>urea + 2 H2O + H(+) = hydrogencarbonate + 2 NH4(+)</text>
        <dbReference type="Rhea" id="RHEA:20557"/>
        <dbReference type="ChEBI" id="CHEBI:15377"/>
        <dbReference type="ChEBI" id="CHEBI:15378"/>
        <dbReference type="ChEBI" id="CHEBI:16199"/>
        <dbReference type="ChEBI" id="CHEBI:17544"/>
        <dbReference type="ChEBI" id="CHEBI:28938"/>
        <dbReference type="EC" id="3.5.1.5"/>
    </reaction>
</comment>
<comment type="cofactor">
    <cofactor evidence="5 8">
        <name>Ni cation</name>
        <dbReference type="ChEBI" id="CHEBI:25516"/>
    </cofactor>
    <text evidence="5 8">Binds 2 nickel ions per subunit.</text>
</comment>
<comment type="PTM">
    <text evidence="5">Carboxylation allows a single lysine to coordinate two nickel ions.</text>
</comment>
<evidence type="ECO:0000256" key="6">
    <source>
        <dbReference type="NCBIfam" id="TIGR01792"/>
    </source>
</evidence>
<dbReference type="InterPro" id="IPR011059">
    <property type="entry name" value="Metal-dep_hydrolase_composite"/>
</dbReference>
<dbReference type="GO" id="GO:0005737">
    <property type="term" value="C:cytoplasm"/>
    <property type="evidence" value="ECO:0007669"/>
    <property type="project" value="UniProtKB-SubCell"/>
</dbReference>
<evidence type="ECO:0000256" key="10">
    <source>
        <dbReference type="PROSITE-ProRule" id="PRU00700"/>
    </source>
</evidence>
<dbReference type="InterPro" id="IPR017951">
    <property type="entry name" value="Urease_asu_c"/>
</dbReference>
<accession>A0A327YHQ1</accession>
<dbReference type="Gene3D" id="2.30.40.10">
    <property type="entry name" value="Urease, subunit C, domain 1"/>
    <property type="match status" value="1"/>
</dbReference>
<keyword evidence="14" id="KW-1185">Reference proteome</keyword>
<dbReference type="GO" id="GO:0016151">
    <property type="term" value="F:nickel cation binding"/>
    <property type="evidence" value="ECO:0007669"/>
    <property type="project" value="UniProtKB-UniRule"/>
</dbReference>
<evidence type="ECO:0000259" key="12">
    <source>
        <dbReference type="PROSITE" id="PS51368"/>
    </source>
</evidence>
<comment type="subunit">
    <text evidence="5">Heterotrimer of UreA (gamma), UreB (beta) and UreC (alpha) subunits. Three heterotrimers associate to form the active enzyme.</text>
</comment>
<dbReference type="InterPro" id="IPR006680">
    <property type="entry name" value="Amidohydro-rel"/>
</dbReference>
<dbReference type="PRINTS" id="PR01752">
    <property type="entry name" value="UREASE"/>
</dbReference>
<name>A0A327YHQ1_9RHOB</name>
<comment type="PTM">
    <text evidence="7">Carbamylation allows a single lysine to coordinate two nickel ions.</text>
</comment>
<evidence type="ECO:0000256" key="1">
    <source>
        <dbReference type="ARBA" id="ARBA00004897"/>
    </source>
</evidence>
<feature type="binding site" evidence="5 8">
    <location>
        <position position="271"/>
    </location>
    <ligand>
        <name>Ni(2+)</name>
        <dbReference type="ChEBI" id="CHEBI:49786"/>
        <label>2</label>
    </ligand>
</feature>
<dbReference type="Gene3D" id="3.20.20.140">
    <property type="entry name" value="Metal-dependent hydrolases"/>
    <property type="match status" value="1"/>
</dbReference>
<dbReference type="OrthoDB" id="9796020at2"/>
<dbReference type="InterPro" id="IPR005848">
    <property type="entry name" value="Urease_asu"/>
</dbReference>
<dbReference type="PROSITE" id="PS51368">
    <property type="entry name" value="UREASE_3"/>
    <property type="match status" value="1"/>
</dbReference>
<dbReference type="NCBIfam" id="TIGR01792">
    <property type="entry name" value="urease_alph"/>
    <property type="match status" value="1"/>
</dbReference>
<feature type="binding site" evidence="5 8">
    <location>
        <position position="140"/>
    </location>
    <ligand>
        <name>Ni(2+)</name>
        <dbReference type="ChEBI" id="CHEBI:49786"/>
        <label>1</label>
    </ligand>
</feature>
<evidence type="ECO:0000313" key="14">
    <source>
        <dbReference type="Proteomes" id="UP000249165"/>
    </source>
</evidence>
<dbReference type="RefSeq" id="WP_009504114.1">
    <property type="nucleotide sequence ID" value="NZ_LIQE01000005.1"/>
</dbReference>
<feature type="binding site" evidence="5 8">
    <location>
        <position position="245"/>
    </location>
    <ligand>
        <name>Ni(2+)</name>
        <dbReference type="ChEBI" id="CHEBI:49786"/>
        <label>2</label>
    </ligand>
</feature>
<evidence type="ECO:0000256" key="9">
    <source>
        <dbReference type="PIRSR" id="PIRSR611612-52"/>
    </source>
</evidence>
<dbReference type="AlphaFoldDB" id="A0A327YHQ1"/>
<dbReference type="GO" id="GO:0009039">
    <property type="term" value="F:urease activity"/>
    <property type="evidence" value="ECO:0007669"/>
    <property type="project" value="UniProtKB-UniRule"/>
</dbReference>
<dbReference type="GO" id="GO:0043419">
    <property type="term" value="P:urea catabolic process"/>
    <property type="evidence" value="ECO:0007669"/>
    <property type="project" value="UniProtKB-UniRule"/>
</dbReference>
<dbReference type="PANTHER" id="PTHR43440:SF1">
    <property type="entry name" value="UREASE"/>
    <property type="match status" value="1"/>
</dbReference>
<dbReference type="NCBIfam" id="NF009686">
    <property type="entry name" value="PRK13207.1"/>
    <property type="match status" value="1"/>
</dbReference>
<dbReference type="Proteomes" id="UP000249165">
    <property type="component" value="Unassembled WGS sequence"/>
</dbReference>
<evidence type="ECO:0000256" key="11">
    <source>
        <dbReference type="RuleBase" id="RU004158"/>
    </source>
</evidence>
<keyword evidence="3 5" id="KW-0479">Metal-binding</keyword>
<dbReference type="UniPathway" id="UPA00258">
    <property type="reaction ID" value="UER00370"/>
</dbReference>
<evidence type="ECO:0000256" key="3">
    <source>
        <dbReference type="ARBA" id="ARBA00022723"/>
    </source>
</evidence>
<dbReference type="InterPro" id="IPR011612">
    <property type="entry name" value="Urease_alpha_N_dom"/>
</dbReference>
<dbReference type="InterPro" id="IPR050112">
    <property type="entry name" value="Urease_alpha_subunit"/>
</dbReference>
<dbReference type="PANTHER" id="PTHR43440">
    <property type="entry name" value="UREASE"/>
    <property type="match status" value="1"/>
</dbReference>
<feature type="active site" description="Proton donor" evidence="5 9">
    <location>
        <position position="319"/>
    </location>
</feature>
<dbReference type="InterPro" id="IPR032466">
    <property type="entry name" value="Metal_Hydrolase"/>
</dbReference>
<dbReference type="HAMAP" id="MF_01953">
    <property type="entry name" value="Urease_alpha"/>
    <property type="match status" value="1"/>
</dbReference>
<dbReference type="SUPFAM" id="SSF51556">
    <property type="entry name" value="Metallo-dependent hydrolases"/>
    <property type="match status" value="1"/>
</dbReference>
<evidence type="ECO:0000313" key="13">
    <source>
        <dbReference type="EMBL" id="RAK19726.1"/>
    </source>
</evidence>
<dbReference type="Pfam" id="PF01979">
    <property type="entry name" value="Amidohydro_1"/>
    <property type="match status" value="1"/>
</dbReference>
<feature type="binding site" evidence="5 8">
    <location>
        <position position="138"/>
    </location>
    <ligand>
        <name>Ni(2+)</name>
        <dbReference type="ChEBI" id="CHEBI:49786"/>
        <label>1</label>
    </ligand>
</feature>
<protein>
    <recommendedName>
        <fullName evidence="5 6">Urease subunit alpha</fullName>
        <ecNumber evidence="5 6">3.5.1.5</ecNumber>
    </recommendedName>
    <alternativeName>
        <fullName evidence="5">Urea amidohydrolase subunit alpha</fullName>
    </alternativeName>
</protein>
<feature type="domain" description="Urease" evidence="12">
    <location>
        <begin position="133"/>
        <end position="567"/>
    </location>
</feature>
<feature type="binding site" evidence="5 8">
    <location>
        <position position="359"/>
    </location>
    <ligand>
        <name>Ni(2+)</name>
        <dbReference type="ChEBI" id="CHEBI:49786"/>
        <label>1</label>
    </ligand>
</feature>
<comment type="similarity">
    <text evidence="5 11">Belongs to the metallo-dependent hydrolases superfamily. Urease alpha subunit family.</text>
</comment>
<feature type="binding site" description="via carbamate group" evidence="5 8">
    <location>
        <position position="216"/>
    </location>
    <ligand>
        <name>Ni(2+)</name>
        <dbReference type="ChEBI" id="CHEBI:49786"/>
        <label>1</label>
    </ligand>
</feature>
<dbReference type="SUPFAM" id="SSF51338">
    <property type="entry name" value="Composite domain of metallo-dependent hydrolases"/>
    <property type="match status" value="2"/>
</dbReference>
<reference evidence="13 14" key="1">
    <citation type="submission" date="2018-06" db="EMBL/GenBank/DDBJ databases">
        <title>Genomic Encyclopedia of Archaeal and Bacterial Type Strains, Phase II (KMG-II): from individual species to whole genera.</title>
        <authorList>
            <person name="Goeker M."/>
        </authorList>
    </citation>
    <scope>NUCLEOTIDE SEQUENCE [LARGE SCALE GENOMIC DNA]</scope>
    <source>
        <strain evidence="13 14">DSM 22011</strain>
    </source>
</reference>
<feature type="binding site" evidence="5 10">
    <location>
        <position position="218"/>
    </location>
    <ligand>
        <name>substrate</name>
    </ligand>
</feature>
<organism evidence="13 14">
    <name type="scientific">Salipiger aestuarii</name>
    <dbReference type="NCBI Taxonomy" id="568098"/>
    <lineage>
        <taxon>Bacteria</taxon>
        <taxon>Pseudomonadati</taxon>
        <taxon>Pseudomonadota</taxon>
        <taxon>Alphaproteobacteria</taxon>
        <taxon>Rhodobacterales</taxon>
        <taxon>Roseobacteraceae</taxon>
        <taxon>Salipiger</taxon>
    </lineage>
</organism>
<gene>
    <name evidence="5" type="primary">ureC</name>
    <name evidence="13" type="ORF">ATI53_1008108</name>
</gene>